<dbReference type="EMBL" id="HE575323">
    <property type="protein sequence ID" value="CCC94541.1"/>
    <property type="molecule type" value="Genomic_DNA"/>
</dbReference>
<accession>G0UYS4</accession>
<dbReference type="AlphaFoldDB" id="G0UYS4"/>
<evidence type="ECO:0000313" key="1">
    <source>
        <dbReference type="EMBL" id="CCC94541.1"/>
    </source>
</evidence>
<proteinExistence type="predicted"/>
<sequence>MEILLVFHMLLLVCFIVIAVTTNTVRCLFAYQLLCCLPHGLFHLFLVPRAPATESHTSSAPLPPISSWAVVAMTRCANNKAVTVGVRTRGEGVFKKGGKRSKHGNNTTVGVRGDTVTEKMGARTEPWRPFGYCKHEQLCFFFLTKKKTQRCSTHSLYTNQHRCFNN</sequence>
<name>G0UYS4_TRYCI</name>
<gene>
    <name evidence="1" type="ORF">TCIL3000_10_13240</name>
</gene>
<reference evidence="1" key="1">
    <citation type="journal article" date="2012" name="Proc. Natl. Acad. Sci. U.S.A.">
        <title>Antigenic diversity is generated by distinct evolutionary mechanisms in African trypanosome species.</title>
        <authorList>
            <person name="Jackson A.P."/>
            <person name="Berry A."/>
            <person name="Aslett M."/>
            <person name="Allison H.C."/>
            <person name="Burton P."/>
            <person name="Vavrova-Anderson J."/>
            <person name="Brown R."/>
            <person name="Browne H."/>
            <person name="Corton N."/>
            <person name="Hauser H."/>
            <person name="Gamble J."/>
            <person name="Gilderthorp R."/>
            <person name="Marcello L."/>
            <person name="McQuillan J."/>
            <person name="Otto T.D."/>
            <person name="Quail M.A."/>
            <person name="Sanders M.J."/>
            <person name="van Tonder A."/>
            <person name="Ginger M.L."/>
            <person name="Field M.C."/>
            <person name="Barry J.D."/>
            <person name="Hertz-Fowler C."/>
            <person name="Berriman M."/>
        </authorList>
    </citation>
    <scope>NUCLEOTIDE SEQUENCE</scope>
    <source>
        <strain evidence="1">IL3000</strain>
    </source>
</reference>
<organism evidence="1">
    <name type="scientific">Trypanosoma congolense (strain IL3000)</name>
    <dbReference type="NCBI Taxonomy" id="1068625"/>
    <lineage>
        <taxon>Eukaryota</taxon>
        <taxon>Discoba</taxon>
        <taxon>Euglenozoa</taxon>
        <taxon>Kinetoplastea</taxon>
        <taxon>Metakinetoplastina</taxon>
        <taxon>Trypanosomatida</taxon>
        <taxon>Trypanosomatidae</taxon>
        <taxon>Trypanosoma</taxon>
        <taxon>Nannomonas</taxon>
    </lineage>
</organism>
<protein>
    <submittedName>
        <fullName evidence="1">Uncharacterized protein TCIL3000_10_13240</fullName>
    </submittedName>
</protein>
<dbReference type="VEuPathDB" id="TriTrypDB:TcIL3000_10_13240"/>